<evidence type="ECO:0000313" key="6">
    <source>
        <dbReference type="EMBL" id="GFR79969.1"/>
    </source>
</evidence>
<protein>
    <recommendedName>
        <fullName evidence="4">Flavin-containing monooxygenase</fullName>
        <ecNumber evidence="4">1.-.-.-</ecNumber>
    </recommendedName>
</protein>
<accession>A0AAV4G3L7</accession>
<dbReference type="GO" id="GO:0004499">
    <property type="term" value="F:N,N-dimethylaniline monooxygenase activity"/>
    <property type="evidence" value="ECO:0007669"/>
    <property type="project" value="InterPro"/>
</dbReference>
<gene>
    <name evidence="6" type="ORF">ElyMa_002301700</name>
</gene>
<dbReference type="GO" id="GO:0050660">
    <property type="term" value="F:flavin adenine dinucleotide binding"/>
    <property type="evidence" value="ECO:0007669"/>
    <property type="project" value="InterPro"/>
</dbReference>
<evidence type="ECO:0000256" key="3">
    <source>
        <dbReference type="ARBA" id="ARBA00023002"/>
    </source>
</evidence>
<organism evidence="6 7">
    <name type="scientific">Elysia marginata</name>
    <dbReference type="NCBI Taxonomy" id="1093978"/>
    <lineage>
        <taxon>Eukaryota</taxon>
        <taxon>Metazoa</taxon>
        <taxon>Spiralia</taxon>
        <taxon>Lophotrochozoa</taxon>
        <taxon>Mollusca</taxon>
        <taxon>Gastropoda</taxon>
        <taxon>Heterobranchia</taxon>
        <taxon>Euthyneura</taxon>
        <taxon>Panpulmonata</taxon>
        <taxon>Sacoglossa</taxon>
        <taxon>Placobranchoidea</taxon>
        <taxon>Plakobranchidae</taxon>
        <taxon>Elysia</taxon>
    </lineage>
</organism>
<evidence type="ECO:0000256" key="4">
    <source>
        <dbReference type="RuleBase" id="RU361177"/>
    </source>
</evidence>
<dbReference type="PANTHER" id="PTHR23023">
    <property type="entry name" value="DIMETHYLANILINE MONOOXYGENASE"/>
    <property type="match status" value="1"/>
</dbReference>
<dbReference type="InterPro" id="IPR020946">
    <property type="entry name" value="Flavin_mOase-like"/>
</dbReference>
<keyword evidence="1 4" id="KW-0285">Flavoprotein</keyword>
<evidence type="ECO:0000256" key="2">
    <source>
        <dbReference type="ARBA" id="ARBA00022827"/>
    </source>
</evidence>
<reference evidence="6 7" key="1">
    <citation type="journal article" date="2021" name="Elife">
        <title>Chloroplast acquisition without the gene transfer in kleptoplastic sea slugs, Plakobranchus ocellatus.</title>
        <authorList>
            <person name="Maeda T."/>
            <person name="Takahashi S."/>
            <person name="Yoshida T."/>
            <person name="Shimamura S."/>
            <person name="Takaki Y."/>
            <person name="Nagai Y."/>
            <person name="Toyoda A."/>
            <person name="Suzuki Y."/>
            <person name="Arimoto A."/>
            <person name="Ishii H."/>
            <person name="Satoh N."/>
            <person name="Nishiyama T."/>
            <person name="Hasebe M."/>
            <person name="Maruyama T."/>
            <person name="Minagawa J."/>
            <person name="Obokata J."/>
            <person name="Shigenobu S."/>
        </authorList>
    </citation>
    <scope>NUCLEOTIDE SEQUENCE [LARGE SCALE GENOMIC DNA]</scope>
</reference>
<dbReference type="GO" id="GO:0050661">
    <property type="term" value="F:NADP binding"/>
    <property type="evidence" value="ECO:0007669"/>
    <property type="project" value="InterPro"/>
</dbReference>
<dbReference type="EC" id="1.-.-.-" evidence="4"/>
<evidence type="ECO:0000256" key="5">
    <source>
        <dbReference type="SAM" id="MobiDB-lite"/>
    </source>
</evidence>
<proteinExistence type="inferred from homology"/>
<dbReference type="AlphaFoldDB" id="A0AAV4G3L7"/>
<feature type="compositionally biased region" description="Basic and acidic residues" evidence="5">
    <location>
        <begin position="106"/>
        <end position="115"/>
    </location>
</feature>
<keyword evidence="2 4" id="KW-0274">FAD</keyword>
<dbReference type="Pfam" id="PF00743">
    <property type="entry name" value="FMO-like"/>
    <property type="match status" value="1"/>
</dbReference>
<feature type="region of interest" description="Disordered" evidence="5">
    <location>
        <begin position="94"/>
        <end position="115"/>
    </location>
</feature>
<evidence type="ECO:0000256" key="1">
    <source>
        <dbReference type="ARBA" id="ARBA00022630"/>
    </source>
</evidence>
<name>A0AAV4G3L7_9GAST</name>
<comment type="cofactor">
    <cofactor evidence="4">
        <name>FAD</name>
        <dbReference type="ChEBI" id="CHEBI:57692"/>
    </cofactor>
</comment>
<sequence>MLKDYDERKTAMAELYVESRRHTMQTFWIEYMDQVAAKIGAKPNLWKMLISDPELALKCYLGPCLPSQYRLVGDHAWPEARDFILGVFTRASQARNHRHKQPKPNTHQDDKSNLAKDVPHSCDVGVAISEAGASVSSFTR</sequence>
<comment type="similarity">
    <text evidence="4">Belongs to the FMO family.</text>
</comment>
<dbReference type="Proteomes" id="UP000762676">
    <property type="component" value="Unassembled WGS sequence"/>
</dbReference>
<comment type="caution">
    <text evidence="6">The sequence shown here is derived from an EMBL/GenBank/DDBJ whole genome shotgun (WGS) entry which is preliminary data.</text>
</comment>
<dbReference type="EMBL" id="BMAT01004771">
    <property type="protein sequence ID" value="GFR79969.1"/>
    <property type="molecule type" value="Genomic_DNA"/>
</dbReference>
<dbReference type="InterPro" id="IPR050346">
    <property type="entry name" value="FMO-like"/>
</dbReference>
<keyword evidence="3 4" id="KW-0560">Oxidoreductase</keyword>
<keyword evidence="7" id="KW-1185">Reference proteome</keyword>
<evidence type="ECO:0000313" key="7">
    <source>
        <dbReference type="Proteomes" id="UP000762676"/>
    </source>
</evidence>
<keyword evidence="4 6" id="KW-0503">Monooxygenase</keyword>